<dbReference type="AlphaFoldDB" id="A0A0F8ZQY3"/>
<evidence type="ECO:0000313" key="1">
    <source>
        <dbReference type="EMBL" id="KKK88365.1"/>
    </source>
</evidence>
<proteinExistence type="predicted"/>
<protein>
    <submittedName>
        <fullName evidence="1">Uncharacterized protein</fullName>
    </submittedName>
</protein>
<accession>A0A0F8ZQY3</accession>
<name>A0A0F8ZQY3_9ZZZZ</name>
<organism evidence="1">
    <name type="scientific">marine sediment metagenome</name>
    <dbReference type="NCBI Taxonomy" id="412755"/>
    <lineage>
        <taxon>unclassified sequences</taxon>
        <taxon>metagenomes</taxon>
        <taxon>ecological metagenomes</taxon>
    </lineage>
</organism>
<gene>
    <name evidence="1" type="ORF">LCGC14_2743890</name>
</gene>
<reference evidence="1" key="1">
    <citation type="journal article" date="2015" name="Nature">
        <title>Complex archaea that bridge the gap between prokaryotes and eukaryotes.</title>
        <authorList>
            <person name="Spang A."/>
            <person name="Saw J.H."/>
            <person name="Jorgensen S.L."/>
            <person name="Zaremba-Niedzwiedzka K."/>
            <person name="Martijn J."/>
            <person name="Lind A.E."/>
            <person name="van Eijk R."/>
            <person name="Schleper C."/>
            <person name="Guy L."/>
            <person name="Ettema T.J."/>
        </authorList>
    </citation>
    <scope>NUCLEOTIDE SEQUENCE</scope>
</reference>
<comment type="caution">
    <text evidence="1">The sequence shown here is derived from an EMBL/GenBank/DDBJ whole genome shotgun (WGS) entry which is preliminary data.</text>
</comment>
<sequence length="31" mass="3456">MSVCDGCAYYDEDCYDIVGLCGTGEKYKPKE</sequence>
<dbReference type="EMBL" id="LAZR01049983">
    <property type="protein sequence ID" value="KKK88365.1"/>
    <property type="molecule type" value="Genomic_DNA"/>
</dbReference>